<accession>A0A4Q9GZ35</accession>
<dbReference type="OrthoDB" id="9813092at2"/>
<dbReference type="PROSITE" id="PS51354">
    <property type="entry name" value="GLUTAREDOXIN_2"/>
    <property type="match status" value="1"/>
</dbReference>
<dbReference type="GO" id="GO:0016740">
    <property type="term" value="F:transferase activity"/>
    <property type="evidence" value="ECO:0007669"/>
    <property type="project" value="UniProtKB-KW"/>
</dbReference>
<sequence>MTWPVLYSFRRCPYAIRARLALKASGTPVALREVVLRSKPAELLAASPKGTVPVLQLPDGTVIDQSLDIMRWALSQHDPHGWLQAAAAPEALRWITLNDEAFKPLLDRYKYPERHPERSAAQWRDQGIETLLGPMNDRLVQSTQLLGERVSLADMALLPFVRQFAQVDADWFAQAPLPGLQRWLQAHLATPLFESVMAKHSPWVSGAPEVLC</sequence>
<protein>
    <submittedName>
        <fullName evidence="3">Glutathione S-transferase</fullName>
    </submittedName>
</protein>
<dbReference type="CDD" id="cd03060">
    <property type="entry name" value="GST_N_Omega_like"/>
    <property type="match status" value="1"/>
</dbReference>
<organism evidence="3 4">
    <name type="scientific">Aquabacterium lacunae</name>
    <dbReference type="NCBI Taxonomy" id="2528630"/>
    <lineage>
        <taxon>Bacteria</taxon>
        <taxon>Pseudomonadati</taxon>
        <taxon>Pseudomonadota</taxon>
        <taxon>Betaproteobacteria</taxon>
        <taxon>Burkholderiales</taxon>
        <taxon>Aquabacterium</taxon>
    </lineage>
</organism>
<proteinExistence type="predicted"/>
<name>A0A4Q9GZ35_9BURK</name>
<dbReference type="RefSeq" id="WP_130968089.1">
    <property type="nucleotide sequence ID" value="NZ_SIXI01000004.1"/>
</dbReference>
<dbReference type="SUPFAM" id="SSF47616">
    <property type="entry name" value="GST C-terminal domain-like"/>
    <property type="match status" value="1"/>
</dbReference>
<dbReference type="Pfam" id="PF13417">
    <property type="entry name" value="GST_N_3"/>
    <property type="match status" value="1"/>
</dbReference>
<gene>
    <name evidence="3" type="ORF">EYS42_10320</name>
</gene>
<keyword evidence="3" id="KW-0808">Transferase</keyword>
<reference evidence="3 4" key="1">
    <citation type="submission" date="2019-02" db="EMBL/GenBank/DDBJ databases">
        <title>Aquabacterium sp. strain KMB7.</title>
        <authorList>
            <person name="Chen W.-M."/>
        </authorList>
    </citation>
    <scope>NUCLEOTIDE SEQUENCE [LARGE SCALE GENOMIC DNA]</scope>
    <source>
        <strain evidence="3 4">KMB7</strain>
    </source>
</reference>
<dbReference type="CDD" id="cd03196">
    <property type="entry name" value="GST_C_5"/>
    <property type="match status" value="1"/>
</dbReference>
<dbReference type="InterPro" id="IPR036249">
    <property type="entry name" value="Thioredoxin-like_sf"/>
</dbReference>
<evidence type="ECO:0000259" key="2">
    <source>
        <dbReference type="PROSITE" id="PS50405"/>
    </source>
</evidence>
<dbReference type="InterPro" id="IPR050983">
    <property type="entry name" value="GST_Omega/HSP26"/>
</dbReference>
<dbReference type="SUPFAM" id="SSF52833">
    <property type="entry name" value="Thioredoxin-like"/>
    <property type="match status" value="1"/>
</dbReference>
<dbReference type="InterPro" id="IPR040079">
    <property type="entry name" value="Glutathione_S-Trfase"/>
</dbReference>
<evidence type="ECO:0000313" key="3">
    <source>
        <dbReference type="EMBL" id="TBO30095.1"/>
    </source>
</evidence>
<dbReference type="AlphaFoldDB" id="A0A4Q9GZ35"/>
<dbReference type="InterPro" id="IPR036282">
    <property type="entry name" value="Glutathione-S-Trfase_C_sf"/>
</dbReference>
<keyword evidence="4" id="KW-1185">Reference proteome</keyword>
<feature type="domain" description="GST C-terminal" evidence="2">
    <location>
        <begin position="84"/>
        <end position="205"/>
    </location>
</feature>
<dbReference type="GO" id="GO:0005737">
    <property type="term" value="C:cytoplasm"/>
    <property type="evidence" value="ECO:0007669"/>
    <property type="project" value="TreeGrafter"/>
</dbReference>
<dbReference type="PANTHER" id="PTHR43968">
    <property type="match status" value="1"/>
</dbReference>
<dbReference type="Gene3D" id="3.40.30.10">
    <property type="entry name" value="Glutaredoxin"/>
    <property type="match status" value="1"/>
</dbReference>
<dbReference type="PANTHER" id="PTHR43968:SF6">
    <property type="entry name" value="GLUTATHIONE S-TRANSFERASE OMEGA"/>
    <property type="match status" value="1"/>
</dbReference>
<dbReference type="EMBL" id="SIXI01000004">
    <property type="protein sequence ID" value="TBO30095.1"/>
    <property type="molecule type" value="Genomic_DNA"/>
</dbReference>
<evidence type="ECO:0000313" key="4">
    <source>
        <dbReference type="Proteomes" id="UP000292120"/>
    </source>
</evidence>
<dbReference type="PROSITE" id="PS50405">
    <property type="entry name" value="GST_CTER"/>
    <property type="match status" value="1"/>
</dbReference>
<evidence type="ECO:0000259" key="1">
    <source>
        <dbReference type="PROSITE" id="PS50404"/>
    </source>
</evidence>
<dbReference type="InterPro" id="IPR004045">
    <property type="entry name" value="Glutathione_S-Trfase_N"/>
</dbReference>
<dbReference type="Proteomes" id="UP000292120">
    <property type="component" value="Unassembled WGS sequence"/>
</dbReference>
<dbReference type="InterPro" id="IPR010987">
    <property type="entry name" value="Glutathione-S-Trfase_C-like"/>
</dbReference>
<dbReference type="SFLD" id="SFLDS00019">
    <property type="entry name" value="Glutathione_Transferase_(cytos"/>
    <property type="match status" value="1"/>
</dbReference>
<feature type="domain" description="GST N-terminal" evidence="1">
    <location>
        <begin position="2"/>
        <end position="81"/>
    </location>
</feature>
<dbReference type="PROSITE" id="PS50404">
    <property type="entry name" value="GST_NTER"/>
    <property type="match status" value="1"/>
</dbReference>
<dbReference type="Gene3D" id="1.20.1050.10">
    <property type="match status" value="1"/>
</dbReference>
<comment type="caution">
    <text evidence="3">The sequence shown here is derived from an EMBL/GenBank/DDBJ whole genome shotgun (WGS) entry which is preliminary data.</text>
</comment>
<dbReference type="Pfam" id="PF13410">
    <property type="entry name" value="GST_C_2"/>
    <property type="match status" value="1"/>
</dbReference>